<evidence type="ECO:0000256" key="3">
    <source>
        <dbReference type="ARBA" id="ARBA00022748"/>
    </source>
</evidence>
<evidence type="ECO:0000259" key="7">
    <source>
        <dbReference type="PROSITE" id="PS50893"/>
    </source>
</evidence>
<evidence type="ECO:0000256" key="6">
    <source>
        <dbReference type="ARBA" id="ARBA00023136"/>
    </source>
</evidence>
<organism evidence="8 9">
    <name type="scientific">Thalassotalea euphylliae</name>
    <dbReference type="NCBI Taxonomy" id="1655234"/>
    <lineage>
        <taxon>Bacteria</taxon>
        <taxon>Pseudomonadati</taxon>
        <taxon>Pseudomonadota</taxon>
        <taxon>Gammaproteobacteria</taxon>
        <taxon>Alteromonadales</taxon>
        <taxon>Colwelliaceae</taxon>
        <taxon>Thalassotalea</taxon>
    </lineage>
</organism>
<keyword evidence="5" id="KW-1278">Translocase</keyword>
<dbReference type="NCBIfam" id="NF010061">
    <property type="entry name" value="PRK13538.1"/>
    <property type="match status" value="1"/>
</dbReference>
<name>A0A3E0TUV1_9GAMM</name>
<dbReference type="Pfam" id="PF00005">
    <property type="entry name" value="ABC_tran"/>
    <property type="match status" value="1"/>
</dbReference>
<protein>
    <submittedName>
        <fullName evidence="8">Cytochrome c biogenesis heme-transporting ATPase CcmA</fullName>
    </submittedName>
</protein>
<dbReference type="PANTHER" id="PTHR43499:SF1">
    <property type="entry name" value="ABC TRANSPORTER I FAMILY MEMBER 1"/>
    <property type="match status" value="1"/>
</dbReference>
<keyword evidence="1" id="KW-0813">Transport</keyword>
<gene>
    <name evidence="8" type="primary">ccmA</name>
    <name evidence="8" type="ORF">DXX93_17755</name>
</gene>
<proteinExistence type="predicted"/>
<dbReference type="Gene3D" id="3.40.50.300">
    <property type="entry name" value="P-loop containing nucleotide triphosphate hydrolases"/>
    <property type="match status" value="1"/>
</dbReference>
<evidence type="ECO:0000256" key="1">
    <source>
        <dbReference type="ARBA" id="ARBA00022448"/>
    </source>
</evidence>
<keyword evidence="4" id="KW-0067">ATP-binding</keyword>
<dbReference type="GO" id="GO:0022857">
    <property type="term" value="F:transmembrane transporter activity"/>
    <property type="evidence" value="ECO:0007669"/>
    <property type="project" value="InterPro"/>
</dbReference>
<dbReference type="GO" id="GO:0005524">
    <property type="term" value="F:ATP binding"/>
    <property type="evidence" value="ECO:0007669"/>
    <property type="project" value="UniProtKB-KW"/>
</dbReference>
<dbReference type="NCBIfam" id="TIGR01189">
    <property type="entry name" value="ccmA"/>
    <property type="match status" value="1"/>
</dbReference>
<dbReference type="PROSITE" id="PS50893">
    <property type="entry name" value="ABC_TRANSPORTER_2"/>
    <property type="match status" value="1"/>
</dbReference>
<evidence type="ECO:0000313" key="9">
    <source>
        <dbReference type="Proteomes" id="UP000256478"/>
    </source>
</evidence>
<dbReference type="InterPro" id="IPR003439">
    <property type="entry name" value="ABC_transporter-like_ATP-bd"/>
</dbReference>
<dbReference type="GO" id="GO:0016887">
    <property type="term" value="F:ATP hydrolysis activity"/>
    <property type="evidence" value="ECO:0007669"/>
    <property type="project" value="InterPro"/>
</dbReference>
<dbReference type="RefSeq" id="WP_116009277.1">
    <property type="nucleotide sequence ID" value="NZ_QUOU01000001.1"/>
</dbReference>
<evidence type="ECO:0000256" key="2">
    <source>
        <dbReference type="ARBA" id="ARBA00022741"/>
    </source>
</evidence>
<dbReference type="OrthoDB" id="9800654at2"/>
<keyword evidence="2" id="KW-0547">Nucleotide-binding</keyword>
<dbReference type="GO" id="GO:0017004">
    <property type="term" value="P:cytochrome complex assembly"/>
    <property type="evidence" value="ECO:0007669"/>
    <property type="project" value="UniProtKB-KW"/>
</dbReference>
<dbReference type="SUPFAM" id="SSF52540">
    <property type="entry name" value="P-loop containing nucleoside triphosphate hydrolases"/>
    <property type="match status" value="1"/>
</dbReference>
<evidence type="ECO:0000256" key="4">
    <source>
        <dbReference type="ARBA" id="ARBA00022840"/>
    </source>
</evidence>
<comment type="caution">
    <text evidence="8">The sequence shown here is derived from an EMBL/GenBank/DDBJ whole genome shotgun (WGS) entry which is preliminary data.</text>
</comment>
<feature type="domain" description="ABC transporter" evidence="7">
    <location>
        <begin position="33"/>
        <end position="232"/>
    </location>
</feature>
<keyword evidence="6" id="KW-0472">Membrane</keyword>
<dbReference type="AlphaFoldDB" id="A0A3E0TUV1"/>
<dbReference type="InterPro" id="IPR027417">
    <property type="entry name" value="P-loop_NTPase"/>
</dbReference>
<dbReference type="Proteomes" id="UP000256478">
    <property type="component" value="Unassembled WGS sequence"/>
</dbReference>
<dbReference type="InterPro" id="IPR003593">
    <property type="entry name" value="AAA+_ATPase"/>
</dbReference>
<dbReference type="EMBL" id="QUOU01000001">
    <property type="protein sequence ID" value="REL28230.1"/>
    <property type="molecule type" value="Genomic_DNA"/>
</dbReference>
<keyword evidence="3" id="KW-0201">Cytochrome c-type biogenesis</keyword>
<accession>A0A3E0TUV1</accession>
<dbReference type="PANTHER" id="PTHR43499">
    <property type="entry name" value="ABC TRANSPORTER I FAMILY MEMBER 1"/>
    <property type="match status" value="1"/>
</dbReference>
<evidence type="ECO:0000313" key="8">
    <source>
        <dbReference type="EMBL" id="REL28230.1"/>
    </source>
</evidence>
<dbReference type="SMART" id="SM00382">
    <property type="entry name" value="AAA"/>
    <property type="match status" value="1"/>
</dbReference>
<dbReference type="InterPro" id="IPR005895">
    <property type="entry name" value="ABC_transptr_haem_export_CcmA"/>
</dbReference>
<sequence>MINARYQIRRLSQKSCASPQPTEVILSDTPSLIQAKQLTCIREDRVLFEHLSFAIKPGEIVQIAGPNGAGKTSLLRILAGLSMPFEGDIYYKNQSIHQQSEYYFQDLLYLGHMPGVKGELSAHENLAFNLALHGEDAALAEETLSNVNLLGFEDCYASHLSAGQHRRIALARLWQNNAKVWILDEPFTAIDKQGVAALEALFVEHAKRGGCVILTTHQDLAIDPALVKTIELSYRLY</sequence>
<evidence type="ECO:0000256" key="5">
    <source>
        <dbReference type="ARBA" id="ARBA00022967"/>
    </source>
</evidence>
<reference evidence="8 9" key="1">
    <citation type="submission" date="2018-08" db="EMBL/GenBank/DDBJ databases">
        <title>Thalassotalea euphylliae genome.</title>
        <authorList>
            <person name="Summers S."/>
            <person name="Rice S.A."/>
            <person name="Freckelton M.L."/>
            <person name="Nedved B.T."/>
            <person name="Hadfield M.G."/>
        </authorList>
    </citation>
    <scope>NUCLEOTIDE SEQUENCE [LARGE SCALE GENOMIC DNA]</scope>
    <source>
        <strain evidence="8 9">H1</strain>
    </source>
</reference>